<dbReference type="GO" id="GO:0005829">
    <property type="term" value="C:cytosol"/>
    <property type="evidence" value="ECO:0007669"/>
    <property type="project" value="TreeGrafter"/>
</dbReference>
<sequence>ADIRALTAGMNVQKAREFIEKVKDYKDIPIGLLMYYNLVYQYGTQKFFSDFHEAGVNSVLVADLSIDDADEITAPAASAGLDTVFMVTPNTTPERMKLIASKTTGFIYTVSLLGVTGSREKVSDMLEGLVGKLKKLTTVPVCVGFGISKAEHAAAVASAGADGVIIGSKIVELIEKNLSNKEKMLAEISTFLTDVKSAISPRIY</sequence>
<comment type="catalytic activity">
    <reaction evidence="8">
        <text>(1S,2R)-1-C-(indol-3-yl)glycerol 3-phosphate + L-serine = D-glyceraldehyde 3-phosphate + L-tryptophan + H2O</text>
        <dbReference type="Rhea" id="RHEA:10532"/>
        <dbReference type="ChEBI" id="CHEBI:15377"/>
        <dbReference type="ChEBI" id="CHEBI:33384"/>
        <dbReference type="ChEBI" id="CHEBI:57912"/>
        <dbReference type="ChEBI" id="CHEBI:58866"/>
        <dbReference type="ChEBI" id="CHEBI:59776"/>
        <dbReference type="EC" id="4.2.1.20"/>
    </reaction>
</comment>
<dbReference type="EC" id="4.2.1.20" evidence="3"/>
<dbReference type="InterPro" id="IPR013785">
    <property type="entry name" value="Aldolase_TIM"/>
</dbReference>
<keyword evidence="5" id="KW-0822">Tryptophan biosynthesis</keyword>
<dbReference type="AlphaFoldDB" id="X1U8J9"/>
<keyword evidence="7" id="KW-0456">Lyase</keyword>
<dbReference type="EMBL" id="BARW01017198">
    <property type="protein sequence ID" value="GAI99931.1"/>
    <property type="molecule type" value="Genomic_DNA"/>
</dbReference>
<dbReference type="SUPFAM" id="SSF51366">
    <property type="entry name" value="Ribulose-phoshate binding barrel"/>
    <property type="match status" value="1"/>
</dbReference>
<accession>X1U8J9</accession>
<comment type="subunit">
    <text evidence="2">Tetramer of two alpha and two beta chains.</text>
</comment>
<comment type="pathway">
    <text evidence="1">Amino-acid biosynthesis; L-tryptophan biosynthesis; L-tryptophan from chorismate: step 5/5.</text>
</comment>
<evidence type="ECO:0000256" key="6">
    <source>
        <dbReference type="ARBA" id="ARBA00023141"/>
    </source>
</evidence>
<gene>
    <name evidence="9" type="ORF">S12H4_29764</name>
</gene>
<evidence type="ECO:0000256" key="8">
    <source>
        <dbReference type="ARBA" id="ARBA00049047"/>
    </source>
</evidence>
<proteinExistence type="predicted"/>
<keyword evidence="6" id="KW-0057">Aromatic amino acid biosynthesis</keyword>
<evidence type="ECO:0000256" key="1">
    <source>
        <dbReference type="ARBA" id="ARBA00004733"/>
    </source>
</evidence>
<evidence type="ECO:0000256" key="4">
    <source>
        <dbReference type="ARBA" id="ARBA00022605"/>
    </source>
</evidence>
<dbReference type="InterPro" id="IPR011060">
    <property type="entry name" value="RibuloseP-bd_barrel"/>
</dbReference>
<dbReference type="UniPathway" id="UPA00035">
    <property type="reaction ID" value="UER00044"/>
</dbReference>
<feature type="non-terminal residue" evidence="9">
    <location>
        <position position="1"/>
    </location>
</feature>
<dbReference type="Pfam" id="PF00290">
    <property type="entry name" value="Trp_syntA"/>
    <property type="match status" value="1"/>
</dbReference>
<dbReference type="PANTHER" id="PTHR43406:SF1">
    <property type="entry name" value="TRYPTOPHAN SYNTHASE ALPHA CHAIN, CHLOROPLASTIC"/>
    <property type="match status" value="1"/>
</dbReference>
<evidence type="ECO:0000256" key="5">
    <source>
        <dbReference type="ARBA" id="ARBA00022822"/>
    </source>
</evidence>
<dbReference type="CDD" id="cd04724">
    <property type="entry name" value="Tryptophan_synthase_alpha"/>
    <property type="match status" value="1"/>
</dbReference>
<evidence type="ECO:0000256" key="7">
    <source>
        <dbReference type="ARBA" id="ARBA00023239"/>
    </source>
</evidence>
<protein>
    <recommendedName>
        <fullName evidence="3">tryptophan synthase</fullName>
        <ecNumber evidence="3">4.2.1.20</ecNumber>
    </recommendedName>
</protein>
<dbReference type="Gene3D" id="3.20.20.70">
    <property type="entry name" value="Aldolase class I"/>
    <property type="match status" value="1"/>
</dbReference>
<dbReference type="GO" id="GO:0004834">
    <property type="term" value="F:tryptophan synthase activity"/>
    <property type="evidence" value="ECO:0007669"/>
    <property type="project" value="UniProtKB-EC"/>
</dbReference>
<evidence type="ECO:0000256" key="2">
    <source>
        <dbReference type="ARBA" id="ARBA00011270"/>
    </source>
</evidence>
<reference evidence="9" key="1">
    <citation type="journal article" date="2014" name="Front. Microbiol.">
        <title>High frequency of phylogenetically diverse reductive dehalogenase-homologous genes in deep subseafloor sedimentary metagenomes.</title>
        <authorList>
            <person name="Kawai M."/>
            <person name="Futagami T."/>
            <person name="Toyoda A."/>
            <person name="Takaki Y."/>
            <person name="Nishi S."/>
            <person name="Hori S."/>
            <person name="Arai W."/>
            <person name="Tsubouchi T."/>
            <person name="Morono Y."/>
            <person name="Uchiyama I."/>
            <person name="Ito T."/>
            <person name="Fujiyama A."/>
            <person name="Inagaki F."/>
            <person name="Takami H."/>
        </authorList>
    </citation>
    <scope>NUCLEOTIDE SEQUENCE</scope>
    <source>
        <strain evidence="9">Expedition CK06-06</strain>
    </source>
</reference>
<dbReference type="InterPro" id="IPR002028">
    <property type="entry name" value="Trp_synthase_suA"/>
</dbReference>
<comment type="caution">
    <text evidence="9">The sequence shown here is derived from an EMBL/GenBank/DDBJ whole genome shotgun (WGS) entry which is preliminary data.</text>
</comment>
<name>X1U8J9_9ZZZZ</name>
<dbReference type="NCBIfam" id="TIGR00262">
    <property type="entry name" value="trpA"/>
    <property type="match status" value="1"/>
</dbReference>
<evidence type="ECO:0000256" key="3">
    <source>
        <dbReference type="ARBA" id="ARBA00012043"/>
    </source>
</evidence>
<evidence type="ECO:0000313" key="9">
    <source>
        <dbReference type="EMBL" id="GAI99931.1"/>
    </source>
</evidence>
<organism evidence="9">
    <name type="scientific">marine sediment metagenome</name>
    <dbReference type="NCBI Taxonomy" id="412755"/>
    <lineage>
        <taxon>unclassified sequences</taxon>
        <taxon>metagenomes</taxon>
        <taxon>ecological metagenomes</taxon>
    </lineage>
</organism>
<dbReference type="PANTHER" id="PTHR43406">
    <property type="entry name" value="TRYPTOPHAN SYNTHASE, ALPHA CHAIN"/>
    <property type="match status" value="1"/>
</dbReference>
<keyword evidence="4" id="KW-0028">Amino-acid biosynthesis</keyword>